<evidence type="ECO:0000313" key="2">
    <source>
        <dbReference type="EMBL" id="OAD77223.1"/>
    </source>
</evidence>
<dbReference type="Proteomes" id="UP000077315">
    <property type="component" value="Unassembled WGS sequence"/>
</dbReference>
<dbReference type="InParanoid" id="A0A162UR02"/>
<feature type="region of interest" description="Disordered" evidence="1">
    <location>
        <begin position="86"/>
        <end position="106"/>
    </location>
</feature>
<sequence length="222" mass="24327">MNPRNHVARVKTGVANQKRKLTRFSGSTLEPCSEPVVLYPSEVNPMAKRAPMILNRFSGSTLEPCAGPIVMNSKLSLHSQSLLQVPRSTTIKPSSTKSKSSPPNIEFSSEAALSVRIIPTRPTKPLRRNAKPSSIHIPNLSQIASMNAADRLLDEGHASGGGWSDDEAGEPWLMWDEKTQTIYRPEKRHAFWDTPPPRRPSAYCAYSPTPSFSSASSTSSTD</sequence>
<accession>A0A162UR02</accession>
<dbReference type="GeneID" id="29002775"/>
<dbReference type="VEuPathDB" id="FungiDB:PHYBLDRAFT_67969"/>
<dbReference type="EMBL" id="KV440975">
    <property type="protein sequence ID" value="OAD77223.1"/>
    <property type="molecule type" value="Genomic_DNA"/>
</dbReference>
<organism evidence="2 3">
    <name type="scientific">Phycomyces blakesleeanus (strain ATCC 8743b / DSM 1359 / FGSC 10004 / NBRC 33097 / NRRL 1555)</name>
    <dbReference type="NCBI Taxonomy" id="763407"/>
    <lineage>
        <taxon>Eukaryota</taxon>
        <taxon>Fungi</taxon>
        <taxon>Fungi incertae sedis</taxon>
        <taxon>Mucoromycota</taxon>
        <taxon>Mucoromycotina</taxon>
        <taxon>Mucoromycetes</taxon>
        <taxon>Mucorales</taxon>
        <taxon>Phycomycetaceae</taxon>
        <taxon>Phycomyces</taxon>
    </lineage>
</organism>
<evidence type="ECO:0000313" key="3">
    <source>
        <dbReference type="Proteomes" id="UP000077315"/>
    </source>
</evidence>
<name>A0A162UR02_PHYB8</name>
<dbReference type="RefSeq" id="XP_018295263.1">
    <property type="nucleotide sequence ID" value="XM_018441869.1"/>
</dbReference>
<dbReference type="AlphaFoldDB" id="A0A162UR02"/>
<feature type="compositionally biased region" description="Low complexity" evidence="1">
    <location>
        <begin position="207"/>
        <end position="222"/>
    </location>
</feature>
<keyword evidence="3" id="KW-1185">Reference proteome</keyword>
<dbReference type="OrthoDB" id="2384506at2759"/>
<protein>
    <submittedName>
        <fullName evidence="2">Uncharacterized protein</fullName>
    </submittedName>
</protein>
<feature type="compositionally biased region" description="Low complexity" evidence="1">
    <location>
        <begin position="86"/>
        <end position="103"/>
    </location>
</feature>
<feature type="region of interest" description="Disordered" evidence="1">
    <location>
        <begin position="187"/>
        <end position="222"/>
    </location>
</feature>
<gene>
    <name evidence="2" type="ORF">PHYBLDRAFT_67969</name>
</gene>
<proteinExistence type="predicted"/>
<reference evidence="3" key="1">
    <citation type="submission" date="2015-06" db="EMBL/GenBank/DDBJ databases">
        <title>Expansion of signal transduction pathways in fungi by whole-genome duplication.</title>
        <authorList>
            <consortium name="DOE Joint Genome Institute"/>
            <person name="Corrochano L.M."/>
            <person name="Kuo A."/>
            <person name="Marcet-Houben M."/>
            <person name="Polaino S."/>
            <person name="Salamov A."/>
            <person name="Villalobos J.M."/>
            <person name="Alvarez M.I."/>
            <person name="Avalos J."/>
            <person name="Benito E.P."/>
            <person name="Benoit I."/>
            <person name="Burger G."/>
            <person name="Camino L.P."/>
            <person name="Canovas D."/>
            <person name="Cerda-Olmedo E."/>
            <person name="Cheng J.-F."/>
            <person name="Dominguez A."/>
            <person name="Elias M."/>
            <person name="Eslava A.P."/>
            <person name="Glaser F."/>
            <person name="Grimwood J."/>
            <person name="Gutierrez G."/>
            <person name="Heitman J."/>
            <person name="Henrissat B."/>
            <person name="Iturriaga E.A."/>
            <person name="Lang B.F."/>
            <person name="Lavin J.L."/>
            <person name="Lee S."/>
            <person name="Li W."/>
            <person name="Lindquist E."/>
            <person name="Lopez-Garcia S."/>
            <person name="Luque E.M."/>
            <person name="Marcos A.T."/>
            <person name="Martin J."/>
            <person name="McCluskey K."/>
            <person name="Medina H.R."/>
            <person name="Miralles-Duran A."/>
            <person name="Miyazaki A."/>
            <person name="Munoz-Torres E."/>
            <person name="Oguiza J.A."/>
            <person name="Ohm R."/>
            <person name="Olmedo M."/>
            <person name="Orejas M."/>
            <person name="Ortiz-Castellanos L."/>
            <person name="Pisabarro A.G."/>
            <person name="Rodriguez-Romero J."/>
            <person name="Ruiz-Herrera J."/>
            <person name="Ruiz-Vazquez R."/>
            <person name="Sanz C."/>
            <person name="Schackwitz W."/>
            <person name="Schmutz J."/>
            <person name="Shahriari M."/>
            <person name="Shelest E."/>
            <person name="Silva-Franco F."/>
            <person name="Soanes D."/>
            <person name="Syed K."/>
            <person name="Tagua V.G."/>
            <person name="Talbot N.J."/>
            <person name="Thon M."/>
            <person name="De vries R.P."/>
            <person name="Wiebenga A."/>
            <person name="Yadav J.S."/>
            <person name="Braun E.L."/>
            <person name="Baker S."/>
            <person name="Garre V."/>
            <person name="Horwitz B."/>
            <person name="Torres-Martinez S."/>
            <person name="Idnurm A."/>
            <person name="Herrera-Estrella A."/>
            <person name="Gabaldon T."/>
            <person name="Grigoriev I.V."/>
        </authorList>
    </citation>
    <scope>NUCLEOTIDE SEQUENCE [LARGE SCALE GENOMIC DNA]</scope>
    <source>
        <strain evidence="3">NRRL 1555(-)</strain>
    </source>
</reference>
<evidence type="ECO:0000256" key="1">
    <source>
        <dbReference type="SAM" id="MobiDB-lite"/>
    </source>
</evidence>